<evidence type="ECO:0000259" key="16">
    <source>
        <dbReference type="Pfam" id="PF08345"/>
    </source>
</evidence>
<evidence type="ECO:0000256" key="2">
    <source>
        <dbReference type="ARBA" id="ARBA00004117"/>
    </source>
</evidence>
<evidence type="ECO:0000259" key="15">
    <source>
        <dbReference type="Pfam" id="PF01514"/>
    </source>
</evidence>
<evidence type="ECO:0000256" key="14">
    <source>
        <dbReference type="SAM" id="Phobius"/>
    </source>
</evidence>
<evidence type="ECO:0000256" key="12">
    <source>
        <dbReference type="PIRNR" id="PIRNR004862"/>
    </source>
</evidence>
<dbReference type="InterPro" id="IPR013556">
    <property type="entry name" value="Flag_M-ring_C"/>
</dbReference>
<comment type="similarity">
    <text evidence="4 12">Belongs to the FliF family.</text>
</comment>
<protein>
    <recommendedName>
        <fullName evidence="5 12">Flagellar M-ring protein</fullName>
    </recommendedName>
</protein>
<dbReference type="GO" id="GO:0005886">
    <property type="term" value="C:plasma membrane"/>
    <property type="evidence" value="ECO:0007669"/>
    <property type="project" value="UniProtKB-SubCell"/>
</dbReference>
<dbReference type="Gene3D" id="3.30.300.30">
    <property type="match status" value="1"/>
</dbReference>
<evidence type="ECO:0000313" key="17">
    <source>
        <dbReference type="EMBL" id="KGM08202.1"/>
    </source>
</evidence>
<feature type="region of interest" description="Disordered" evidence="13">
    <location>
        <begin position="309"/>
        <end position="365"/>
    </location>
</feature>
<comment type="function">
    <text evidence="1 12">The M ring may be actively involved in energy transduction.</text>
</comment>
<keyword evidence="6" id="KW-1003">Cell membrane</keyword>
<gene>
    <name evidence="17" type="primary">fliF</name>
    <name evidence="17" type="ORF">LP43_0625</name>
</gene>
<evidence type="ECO:0000256" key="4">
    <source>
        <dbReference type="ARBA" id="ARBA00007971"/>
    </source>
</evidence>
<dbReference type="AlphaFoldDB" id="A0A0A0BKN0"/>
<accession>A0A0A0BKN0</accession>
<name>A0A0A0BKN0_9GAMM</name>
<evidence type="ECO:0000256" key="7">
    <source>
        <dbReference type="ARBA" id="ARBA00022692"/>
    </source>
</evidence>
<dbReference type="GO" id="GO:0009431">
    <property type="term" value="C:bacterial-type flagellum basal body, MS ring"/>
    <property type="evidence" value="ECO:0007669"/>
    <property type="project" value="InterPro"/>
</dbReference>
<dbReference type="InterPro" id="IPR045851">
    <property type="entry name" value="AMP-bd_C_sf"/>
</dbReference>
<reference evidence="17 18" key="1">
    <citation type="submission" date="2014-09" db="EMBL/GenBank/DDBJ databases">
        <authorList>
            <person name="Grob C."/>
            <person name="Taubert M."/>
            <person name="Howat A.M."/>
            <person name="Burns O.J."/>
            <person name="Dixon J.L."/>
            <person name="Chen Y."/>
            <person name="Murrell J.C."/>
        </authorList>
    </citation>
    <scope>NUCLEOTIDE SEQUENCE [LARGE SCALE GENOMIC DNA]</scope>
    <source>
        <strain evidence="17">L4</strain>
    </source>
</reference>
<proteinExistence type="inferred from homology"/>
<dbReference type="EMBL" id="JRQD01000001">
    <property type="protein sequence ID" value="KGM08202.1"/>
    <property type="molecule type" value="Genomic_DNA"/>
</dbReference>
<evidence type="ECO:0000256" key="11">
    <source>
        <dbReference type="ARBA" id="ARBA00025936"/>
    </source>
</evidence>
<dbReference type="PRINTS" id="PR01009">
    <property type="entry name" value="FLGMRINGFLIF"/>
</dbReference>
<keyword evidence="17" id="KW-0966">Cell projection</keyword>
<dbReference type="Pfam" id="PF01514">
    <property type="entry name" value="YscJ_FliF"/>
    <property type="match status" value="1"/>
</dbReference>
<evidence type="ECO:0000256" key="10">
    <source>
        <dbReference type="ARBA" id="ARBA00023143"/>
    </source>
</evidence>
<comment type="caution">
    <text evidence="17">The sequence shown here is derived from an EMBL/GenBank/DDBJ whole genome shotgun (WGS) entry which is preliminary data.</text>
</comment>
<comment type="subunit">
    <text evidence="11">The basal body constitutes a major portion of the flagellar organelle and consists of four rings (L,P,S, and M) mounted on a central rod. The M ring is integral to the inner membrane of the cell and may be connected to the flagellar rod via the S ring. The S (supramembrane ring) lies just distal to the M ring. The L and P rings lie in the outer membrane and the periplasmic space, respectively.</text>
</comment>
<feature type="domain" description="Flagellar M-ring C-terminal" evidence="16">
    <location>
        <begin position="268"/>
        <end position="442"/>
    </location>
</feature>
<dbReference type="RefSeq" id="WP_052093889.1">
    <property type="nucleotide sequence ID" value="NZ_JRQD01000001.1"/>
</dbReference>
<feature type="transmembrane region" description="Helical" evidence="14">
    <location>
        <begin position="39"/>
        <end position="58"/>
    </location>
</feature>
<organism evidence="17 18">
    <name type="scientific">Methylophaga thiooxydans</name>
    <dbReference type="NCBI Taxonomy" id="392484"/>
    <lineage>
        <taxon>Bacteria</taxon>
        <taxon>Pseudomonadati</taxon>
        <taxon>Pseudomonadota</taxon>
        <taxon>Gammaproteobacteria</taxon>
        <taxon>Thiotrichales</taxon>
        <taxon>Piscirickettsiaceae</taxon>
        <taxon>Methylophaga</taxon>
    </lineage>
</organism>
<sequence length="563" mass="60637">MENVPATTANQANMNAPRPTTPLAMMQNNVSRQPIVKQILFLVAIAASIAVGGYVLMWSQTPSYQVLFANMAPQESSQVVDVLQQMNVNYKLDPATGALMVPAGDVQSLRMKLAAEGLPRSTSQGMEMLNEEQGFGTSQFIERARYQRAMEEELSRSIAELNNVRSARVHLAIPKQSVFVRNRKDPTASVVVNLFSGRALERGQVAAITHMVASSVPNMTNSHVTVVDQRGNLLTQPEREAGMAMSDSQLEYTQKVEQIYISRIEDILTPIVGMNGVRAQVVAEVDFTMTEQTHESYNPDMAAIRSEQVQEERRVGGAGPVGIPGALSNQPPGGGVAPEQTTEADEGGTLAPAPSPTNSSKSATRNFELDRTISHTRVAPGNVRKLSVAVLVDERRSTDAEGNVVSTPMTEAELTRINALVMDAIGFSKARGDSLNIVNAPFMAPEALEPLPEKPIWEQAWVWTVAKQVAGALVVLFLILGVIRPAFRDMAKVPANTGNQGAGGMTAQQAMPNNSAGVSGEDIAKLTKGSDQMEEQMTNVRSLVQQDPALVAQVVKNWTAGEA</sequence>
<dbReference type="GO" id="GO:0003774">
    <property type="term" value="F:cytoskeletal motor activity"/>
    <property type="evidence" value="ECO:0007669"/>
    <property type="project" value="InterPro"/>
</dbReference>
<keyword evidence="17" id="KW-0282">Flagellum</keyword>
<dbReference type="NCBIfam" id="TIGR00206">
    <property type="entry name" value="fliF"/>
    <property type="match status" value="1"/>
</dbReference>
<evidence type="ECO:0000256" key="6">
    <source>
        <dbReference type="ARBA" id="ARBA00022475"/>
    </source>
</evidence>
<dbReference type="PANTHER" id="PTHR30046">
    <property type="entry name" value="FLAGELLAR M-RING PROTEIN"/>
    <property type="match status" value="1"/>
</dbReference>
<dbReference type="PIRSF" id="PIRSF004862">
    <property type="entry name" value="FliF"/>
    <property type="match status" value="1"/>
</dbReference>
<keyword evidence="8 14" id="KW-1133">Transmembrane helix</keyword>
<dbReference type="STRING" id="392484.LP43_0625"/>
<keyword evidence="9 14" id="KW-0472">Membrane</keyword>
<keyword evidence="10 12" id="KW-0975">Bacterial flagellum</keyword>
<feature type="domain" description="Flagellar M-ring N-terminal" evidence="15">
    <location>
        <begin position="60"/>
        <end position="235"/>
    </location>
</feature>
<dbReference type="PANTHER" id="PTHR30046:SF0">
    <property type="entry name" value="FLAGELLAR M-RING PROTEIN"/>
    <property type="match status" value="1"/>
</dbReference>
<evidence type="ECO:0000256" key="1">
    <source>
        <dbReference type="ARBA" id="ARBA00003820"/>
    </source>
</evidence>
<evidence type="ECO:0000256" key="13">
    <source>
        <dbReference type="SAM" id="MobiDB-lite"/>
    </source>
</evidence>
<dbReference type="GO" id="GO:0071973">
    <property type="term" value="P:bacterial-type flagellum-dependent cell motility"/>
    <property type="evidence" value="ECO:0007669"/>
    <property type="project" value="InterPro"/>
</dbReference>
<keyword evidence="17" id="KW-0969">Cilium</keyword>
<feature type="compositionally biased region" description="Polar residues" evidence="13">
    <location>
        <begin position="356"/>
        <end position="365"/>
    </location>
</feature>
<dbReference type="Proteomes" id="UP000029999">
    <property type="component" value="Unassembled WGS sequence"/>
</dbReference>
<dbReference type="Pfam" id="PF08345">
    <property type="entry name" value="YscJ_FliF_C"/>
    <property type="match status" value="1"/>
</dbReference>
<feature type="transmembrane region" description="Helical" evidence="14">
    <location>
        <begin position="460"/>
        <end position="483"/>
    </location>
</feature>
<dbReference type="InterPro" id="IPR000067">
    <property type="entry name" value="FlgMring_FliF"/>
</dbReference>
<evidence type="ECO:0000313" key="18">
    <source>
        <dbReference type="Proteomes" id="UP000029999"/>
    </source>
</evidence>
<evidence type="ECO:0000256" key="9">
    <source>
        <dbReference type="ARBA" id="ARBA00023136"/>
    </source>
</evidence>
<keyword evidence="7 14" id="KW-0812">Transmembrane</keyword>
<evidence type="ECO:0000256" key="3">
    <source>
        <dbReference type="ARBA" id="ARBA00004651"/>
    </source>
</evidence>
<dbReference type="InterPro" id="IPR043427">
    <property type="entry name" value="YscJ/FliF"/>
</dbReference>
<dbReference type="InterPro" id="IPR006182">
    <property type="entry name" value="FliF_N_dom"/>
</dbReference>
<evidence type="ECO:0000256" key="8">
    <source>
        <dbReference type="ARBA" id="ARBA00022989"/>
    </source>
</evidence>
<evidence type="ECO:0000256" key="5">
    <source>
        <dbReference type="ARBA" id="ARBA00017949"/>
    </source>
</evidence>
<comment type="subcellular location">
    <subcellularLocation>
        <location evidence="2 12">Bacterial flagellum basal body</location>
    </subcellularLocation>
    <subcellularLocation>
        <location evidence="3">Cell membrane</location>
        <topology evidence="3">Multi-pass membrane protein</topology>
    </subcellularLocation>
</comment>